<protein>
    <submittedName>
        <fullName evidence="1">Uncharacterized protein</fullName>
    </submittedName>
</protein>
<evidence type="ECO:0000313" key="1">
    <source>
        <dbReference type="EMBL" id="GBL96912.1"/>
    </source>
</evidence>
<organism evidence="1 2">
    <name type="scientific">Araneus ventricosus</name>
    <name type="common">Orbweaver spider</name>
    <name type="synonym">Epeira ventricosa</name>
    <dbReference type="NCBI Taxonomy" id="182803"/>
    <lineage>
        <taxon>Eukaryota</taxon>
        <taxon>Metazoa</taxon>
        <taxon>Ecdysozoa</taxon>
        <taxon>Arthropoda</taxon>
        <taxon>Chelicerata</taxon>
        <taxon>Arachnida</taxon>
        <taxon>Araneae</taxon>
        <taxon>Araneomorphae</taxon>
        <taxon>Entelegynae</taxon>
        <taxon>Araneoidea</taxon>
        <taxon>Araneidae</taxon>
        <taxon>Araneus</taxon>
    </lineage>
</organism>
<reference evidence="1 2" key="1">
    <citation type="journal article" date="2019" name="Sci. Rep.">
        <title>Orb-weaving spider Araneus ventricosus genome elucidates the spidroin gene catalogue.</title>
        <authorList>
            <person name="Kono N."/>
            <person name="Nakamura H."/>
            <person name="Ohtoshi R."/>
            <person name="Moran D.A.P."/>
            <person name="Shinohara A."/>
            <person name="Yoshida Y."/>
            <person name="Fujiwara M."/>
            <person name="Mori M."/>
            <person name="Tomita M."/>
            <person name="Arakawa K."/>
        </authorList>
    </citation>
    <scope>NUCLEOTIDE SEQUENCE [LARGE SCALE GENOMIC DNA]</scope>
</reference>
<evidence type="ECO:0000313" key="2">
    <source>
        <dbReference type="Proteomes" id="UP000499080"/>
    </source>
</evidence>
<gene>
    <name evidence="1" type="ORF">AVEN_182501_1</name>
</gene>
<comment type="caution">
    <text evidence="1">The sequence shown here is derived from an EMBL/GenBank/DDBJ whole genome shotgun (WGS) entry which is preliminary data.</text>
</comment>
<keyword evidence="2" id="KW-1185">Reference proteome</keyword>
<name>A0A4Y2BXL6_ARAVE</name>
<proteinExistence type="predicted"/>
<dbReference type="Proteomes" id="UP000499080">
    <property type="component" value="Unassembled WGS sequence"/>
</dbReference>
<dbReference type="AlphaFoldDB" id="A0A4Y2BXL6"/>
<dbReference type="EMBL" id="BGPR01000125">
    <property type="protein sequence ID" value="GBL96912.1"/>
    <property type="molecule type" value="Genomic_DNA"/>
</dbReference>
<sequence length="213" mass="24196">MWRWHSGKVSALGLRVPDSKSSYTKDPPCMLQVKSYLVAKRPPVGVVWKFGEEGCQLRCRPRHLTAVRNYEVCPKIALVLPQNLHQIVSTFCSANYPLKVFALFYGHPAYSLSESHHYPGLLFSFLAFHPEHKNYYGFFPRAKCGFFPTRSISSKNSIQWLASVERWTQNPDVTQVANPTNRESPHLEIFPTSGTVSRSLVIAPGAAEEEDWK</sequence>
<accession>A0A4Y2BXL6</accession>